<feature type="domain" description="SH3" evidence="10">
    <location>
        <begin position="1820"/>
        <end position="1881"/>
    </location>
</feature>
<evidence type="ECO:0000256" key="1">
    <source>
        <dbReference type="ARBA" id="ARBA00006432"/>
    </source>
</evidence>
<dbReference type="InterPro" id="IPR000261">
    <property type="entry name" value="EH_dom"/>
</dbReference>
<feature type="domain" description="EH" evidence="11">
    <location>
        <begin position="733"/>
        <end position="815"/>
    </location>
</feature>
<dbReference type="EMBL" id="CADEPI010000006">
    <property type="protein sequence ID" value="CAB3361427.1"/>
    <property type="molecule type" value="Genomic_DNA"/>
</dbReference>
<protein>
    <recommendedName>
        <fullName evidence="5">Acyl-CoA synthetase short-chain family member 3, mitochondrial</fullName>
        <ecNumber evidence="2">6.2.1.1</ecNumber>
    </recommendedName>
    <alternativeName>
        <fullName evidence="6">Acetate--CoA ligase 3</fullName>
    </alternativeName>
</protein>
<dbReference type="CDD" id="cd00052">
    <property type="entry name" value="EH"/>
    <property type="match status" value="2"/>
</dbReference>
<dbReference type="GO" id="GO:0050218">
    <property type="term" value="F:propionate-CoA ligase activity"/>
    <property type="evidence" value="ECO:0007669"/>
    <property type="project" value="TreeGrafter"/>
</dbReference>
<feature type="domain" description="EF-hand" evidence="12">
    <location>
        <begin position="765"/>
        <end position="800"/>
    </location>
</feature>
<feature type="region of interest" description="Disordered" evidence="9">
    <location>
        <begin position="1406"/>
        <end position="1434"/>
    </location>
</feature>
<dbReference type="PANTHER" id="PTHR43347:SF3">
    <property type="entry name" value="ACYL-COA SYNTHETASE SHORT-CHAIN FAMILY MEMBER 3, MITOCHONDRIAL"/>
    <property type="match status" value="1"/>
</dbReference>
<comment type="catalytic activity">
    <reaction evidence="7">
        <text>butanoate + ATP + CoA = butanoyl-CoA + AMP + diphosphate</text>
        <dbReference type="Rhea" id="RHEA:46172"/>
        <dbReference type="ChEBI" id="CHEBI:17968"/>
        <dbReference type="ChEBI" id="CHEBI:30616"/>
        <dbReference type="ChEBI" id="CHEBI:33019"/>
        <dbReference type="ChEBI" id="CHEBI:57287"/>
        <dbReference type="ChEBI" id="CHEBI:57371"/>
        <dbReference type="ChEBI" id="CHEBI:456215"/>
    </reaction>
    <physiologicalReaction direction="left-to-right" evidence="7">
        <dbReference type="Rhea" id="RHEA:46173"/>
    </physiologicalReaction>
</comment>
<evidence type="ECO:0000256" key="9">
    <source>
        <dbReference type="SAM" id="MobiDB-lite"/>
    </source>
</evidence>
<proteinExistence type="inferred from homology"/>
<dbReference type="SMART" id="SM00326">
    <property type="entry name" value="SH3"/>
    <property type="match status" value="5"/>
</dbReference>
<name>A0A8S1C6T0_9INSE</name>
<dbReference type="SMART" id="SM00054">
    <property type="entry name" value="EFh"/>
    <property type="match status" value="2"/>
</dbReference>
<comment type="similarity">
    <text evidence="1">Belongs to the ATP-dependent AMP-binding enzyme family.</text>
</comment>
<sequence length="1881" mass="207579">MSDGVVLQQGEGVEQVDQNFQLRRSASWGVPPENPEEADIPSDDEEIIEAREKRLANKPVNSSKGQLDLYKEVMRRSLQEPEKFWAQVASEIYWNKPWDKVLDNSKAPFTHWFSGGELNVCYNAVDRHVLAGKGDKVALIHDSPVTNSLRHVTYRELQQQVSLLAGALLNLDVVKGDRVLIYMPMIPEAIIAMLASARIGAIHSVVFGGFAARELCARLEHCRPKVVVLANCGVEPSRVVPYRAILHQALAMCRSSLLEPPPGEGLTCLLYQRPGVLCPTTPTALLPPGVRIVAWEAALARAEPAPCLPVESSHPLYILYTSGTTAHPKGVLRPSGGHAAVLGWTMRTIYGMGSDEVWWAASDMGWVVGHSYSCYAPLINGNTSLMYEGKPDRTPDAGQYFRLIERHRVSALFTAPTALRIIKREDAGIVLGRKHNVNSLKYLFVAGEHCDSGTRLWAEKAFKVPVLNHWWQTETGHAITATAVGLGHSLKPPEFSTGMPFAGFDVRVLREDGSEADRGELGRIACKLPLPPGVMSTLYEANGRFKTTYFGKYEGFYDTMDAGYIDEDGYVYVTARDDDIINVAGHRLSTNAIEDVVMTHSCVVDAAVVGVPDPTKGQTPLCLYVMAPGNCSSEEGLNQELFQLVREMIGPIAAFNKAVAVQAIPRTRSGKIPRNSIAQLASSKLTKIPSTVEDPNPNSSKYERSDLSDKRPNFVTMAVAGMPVDPWVILPKERERFEMQFHGLKPINGHITGDQAKGFLLQSQLPPQTLGLIWGLADRDADGKMDINEFSIACKLIMLKLKGVEVPRALPPSLLTSLAAVSTPPMAAGTPPQVPPPPKITPPAVPPMMVQPPIIPPAPVLAHGPGMVMHQQPQMVAPHPGMVPMAPQVQPMMVPGMQPMVAPQMPPQVAPMVVPMSAPQVVPMVAPMVAHPPVLPSQPSLGTPPLMSPPTVDVPMAAPVVPPMVPPPSEAAKQRSGSVVSVDLTSPLEWSVPHQSKLRYTQVFNSNDRTRCGHLTGPQARNILIQWRLPQATLAQIWALSDLDSDGRLSCDEFVLSMHLCEIASKGEKIPQALPLDLIPPSFRRGRVGSLKAVSGTTTPTGIQSGPGSVDGDLGSPTSQSSFEDKRKKNYEKGQAELERRRRALLEVQKKEQEERERKEREEHEKREKLRLEQERKQQEELERQLQMQKEQEEKQEEERRRAQEQKEAARKEMERQRQLEWEKQRSQELQQQRQKEQEKVLQLKAQNQNLGIELSQKSEKVRELSQKISETRAAVSAVKTTIDGMRATRDESMAEMSALKAKLREQNNRLVNLSQEKARMDARNRANSAVDGADVNHAFNNKQIILKQMQDKLNEQDKENEQKKQDIKNNNQALAELRKTLKVCIMKNRVVDDYNAQWGDSGTTNTWTSKEPNQNTWNTDSTWSSTTVPQPEATPVEAVPGMTRYRALFEFVARNPDELSFQPGDVILVPDDHNAEPGWLAGKIRDSTGWFPESYVERIDTEVVSNGNVAAVETEERKPLEGIAEVPETTSDNGSLTDNGPAVVDPVSTPTLGTGQTMPNVFARTLYSFKGKKASHLNFSKGVVITVHEQQDQWSYGELNGLQGWFPNSYVKIEDSTPSIAAAGEYYMAMYPYQSEESGDLSFNQGEVILVSKKDGEWWTGTINGEKTGLFPASYVSIIETQEAPDQPDNTGVDINAAVAAVAAAQETQAEKSALHDEVKQITEQQNFKAKTESVTTPDSLGSKSPLPMGKGKKPEIAQVLAPYKATSTEQLSLNRGQLVMVRKKTTTGWWEGELQAKGTASGRTTPTAKFRDTPSPMPGKDRVIAMYSYVAQNSDELSFEKDEVITASSQATMSPLFRRTTEPEETARPSRQEDGKLSA</sequence>
<dbReference type="Pfam" id="PF13193">
    <property type="entry name" value="AMP-binding_C"/>
    <property type="match status" value="1"/>
</dbReference>
<feature type="compositionally biased region" description="Polar residues" evidence="9">
    <location>
        <begin position="1406"/>
        <end position="1415"/>
    </location>
</feature>
<dbReference type="PROSITE" id="PS50222">
    <property type="entry name" value="EF_HAND_2"/>
    <property type="match status" value="2"/>
</dbReference>
<evidence type="ECO:0000313" key="14">
    <source>
        <dbReference type="Proteomes" id="UP000494165"/>
    </source>
</evidence>
<feature type="region of interest" description="Disordered" evidence="9">
    <location>
        <begin position="688"/>
        <end position="707"/>
    </location>
</feature>
<dbReference type="InterPro" id="IPR011992">
    <property type="entry name" value="EF-hand-dom_pair"/>
</dbReference>
<keyword evidence="3 8" id="KW-0728">SH3 domain</keyword>
<dbReference type="Pfam" id="PF12763">
    <property type="entry name" value="EH"/>
    <property type="match status" value="2"/>
</dbReference>
<dbReference type="Gene3D" id="3.30.300.30">
    <property type="match status" value="1"/>
</dbReference>
<dbReference type="GO" id="GO:0005759">
    <property type="term" value="C:mitochondrial matrix"/>
    <property type="evidence" value="ECO:0007669"/>
    <property type="project" value="TreeGrafter"/>
</dbReference>
<feature type="compositionally biased region" description="Polar residues" evidence="9">
    <location>
        <begin position="1095"/>
        <end position="1107"/>
    </location>
</feature>
<gene>
    <name evidence="13" type="ORF">CLODIP_2_CD15791</name>
</gene>
<dbReference type="SMART" id="SM00027">
    <property type="entry name" value="EH"/>
    <property type="match status" value="2"/>
</dbReference>
<keyword evidence="4" id="KW-0106">Calcium</keyword>
<dbReference type="CDD" id="cd11836">
    <property type="entry name" value="SH3_Intersectin_1"/>
    <property type="match status" value="1"/>
</dbReference>
<dbReference type="GO" id="GO:0003987">
    <property type="term" value="F:acetate-CoA ligase activity"/>
    <property type="evidence" value="ECO:0007669"/>
    <property type="project" value="UniProtKB-EC"/>
</dbReference>
<dbReference type="InterPro" id="IPR036028">
    <property type="entry name" value="SH3-like_dom_sf"/>
</dbReference>
<evidence type="ECO:0000256" key="4">
    <source>
        <dbReference type="ARBA" id="ARBA00022837"/>
    </source>
</evidence>
<dbReference type="Pfam" id="PF14604">
    <property type="entry name" value="SH3_9"/>
    <property type="match status" value="1"/>
</dbReference>
<organism evidence="13 14">
    <name type="scientific">Cloeon dipterum</name>
    <dbReference type="NCBI Taxonomy" id="197152"/>
    <lineage>
        <taxon>Eukaryota</taxon>
        <taxon>Metazoa</taxon>
        <taxon>Ecdysozoa</taxon>
        <taxon>Arthropoda</taxon>
        <taxon>Hexapoda</taxon>
        <taxon>Insecta</taxon>
        <taxon>Pterygota</taxon>
        <taxon>Palaeoptera</taxon>
        <taxon>Ephemeroptera</taxon>
        <taxon>Pisciforma</taxon>
        <taxon>Baetidae</taxon>
        <taxon>Cloeon</taxon>
    </lineage>
</organism>
<dbReference type="Pfam" id="PF16177">
    <property type="entry name" value="ACAS_N"/>
    <property type="match status" value="1"/>
</dbReference>
<dbReference type="CDD" id="cd11838">
    <property type="entry name" value="SH3_Intersectin_3"/>
    <property type="match status" value="1"/>
</dbReference>
<dbReference type="InterPro" id="IPR042099">
    <property type="entry name" value="ANL_N_sf"/>
</dbReference>
<feature type="domain" description="SH3" evidence="10">
    <location>
        <begin position="1754"/>
        <end position="1817"/>
    </location>
</feature>
<dbReference type="Pfam" id="PF07653">
    <property type="entry name" value="SH3_2"/>
    <property type="match status" value="1"/>
</dbReference>
<evidence type="ECO:0000259" key="11">
    <source>
        <dbReference type="PROSITE" id="PS50031"/>
    </source>
</evidence>
<feature type="domain" description="SH3" evidence="10">
    <location>
        <begin position="1623"/>
        <end position="1682"/>
    </location>
</feature>
<evidence type="ECO:0000313" key="13">
    <source>
        <dbReference type="EMBL" id="CAB3361427.1"/>
    </source>
</evidence>
<dbReference type="InterPro" id="IPR001452">
    <property type="entry name" value="SH3_domain"/>
</dbReference>
<dbReference type="SUPFAM" id="SSF47473">
    <property type="entry name" value="EF-hand"/>
    <property type="match status" value="2"/>
</dbReference>
<feature type="region of interest" description="Disordered" evidence="9">
    <location>
        <begin position="1150"/>
        <end position="1220"/>
    </location>
</feature>
<evidence type="ECO:0000256" key="3">
    <source>
        <dbReference type="ARBA" id="ARBA00022443"/>
    </source>
</evidence>
<feature type="domain" description="SH3" evidence="10">
    <location>
        <begin position="1441"/>
        <end position="1502"/>
    </location>
</feature>
<dbReference type="InterPro" id="IPR002048">
    <property type="entry name" value="EF_hand_dom"/>
</dbReference>
<evidence type="ECO:0000259" key="12">
    <source>
        <dbReference type="PROSITE" id="PS50222"/>
    </source>
</evidence>
<evidence type="ECO:0000259" key="10">
    <source>
        <dbReference type="PROSITE" id="PS50002"/>
    </source>
</evidence>
<dbReference type="SUPFAM" id="SSF56801">
    <property type="entry name" value="Acetyl-CoA synthetase-like"/>
    <property type="match status" value="1"/>
</dbReference>
<comment type="caution">
    <text evidence="13">The sequence shown here is derived from an EMBL/GenBank/DDBJ whole genome shotgun (WGS) entry which is preliminary data.</text>
</comment>
<feature type="compositionally biased region" description="Low complexity" evidence="9">
    <location>
        <begin position="1416"/>
        <end position="1428"/>
    </location>
</feature>
<feature type="domain" description="SH3" evidence="10">
    <location>
        <begin position="1559"/>
        <end position="1617"/>
    </location>
</feature>
<dbReference type="SUPFAM" id="SSF50044">
    <property type="entry name" value="SH3-domain"/>
    <property type="match status" value="5"/>
</dbReference>
<dbReference type="InterPro" id="IPR000873">
    <property type="entry name" value="AMP-dep_synth/lig_dom"/>
</dbReference>
<dbReference type="InterPro" id="IPR025110">
    <property type="entry name" value="AMP-bd_C"/>
</dbReference>
<dbReference type="PRINTS" id="PR00452">
    <property type="entry name" value="SH3DOMAIN"/>
</dbReference>
<dbReference type="OrthoDB" id="207120at2759"/>
<feature type="region of interest" description="Disordered" evidence="9">
    <location>
        <begin position="1726"/>
        <end position="1754"/>
    </location>
</feature>
<feature type="region of interest" description="Disordered" evidence="9">
    <location>
        <begin position="23"/>
        <end position="42"/>
    </location>
</feature>
<dbReference type="PROSITE" id="PS00018">
    <property type="entry name" value="EF_HAND_1"/>
    <property type="match status" value="2"/>
</dbReference>
<dbReference type="FunFam" id="1.10.238.10:FF:000055">
    <property type="entry name" value="Intersectin-1 isoform 1"/>
    <property type="match status" value="1"/>
</dbReference>
<dbReference type="Gene3D" id="3.40.50.12780">
    <property type="entry name" value="N-terminal domain of ligase-like"/>
    <property type="match status" value="1"/>
</dbReference>
<feature type="compositionally biased region" description="Basic and acidic residues" evidence="9">
    <location>
        <begin position="1861"/>
        <end position="1881"/>
    </location>
</feature>
<evidence type="ECO:0000256" key="7">
    <source>
        <dbReference type="ARBA" id="ARBA00047935"/>
    </source>
</evidence>
<dbReference type="PROSITE" id="PS50002">
    <property type="entry name" value="SH3"/>
    <property type="match status" value="5"/>
</dbReference>
<dbReference type="PANTHER" id="PTHR43347">
    <property type="entry name" value="ACYL-COA SYNTHETASE"/>
    <property type="match status" value="1"/>
</dbReference>
<dbReference type="Proteomes" id="UP000494165">
    <property type="component" value="Unassembled WGS sequence"/>
</dbReference>
<feature type="compositionally biased region" description="Polar residues" evidence="9">
    <location>
        <begin position="1726"/>
        <end position="1744"/>
    </location>
</feature>
<dbReference type="GO" id="GO:0005509">
    <property type="term" value="F:calcium ion binding"/>
    <property type="evidence" value="ECO:0007669"/>
    <property type="project" value="InterPro"/>
</dbReference>
<feature type="domain" description="EF-hand" evidence="12">
    <location>
        <begin position="1029"/>
        <end position="1064"/>
    </location>
</feature>
<feature type="compositionally biased region" description="Basic and acidic residues" evidence="9">
    <location>
        <begin position="1123"/>
        <end position="1138"/>
    </location>
</feature>
<dbReference type="InterPro" id="IPR032387">
    <property type="entry name" value="ACAS_N"/>
</dbReference>
<keyword evidence="14" id="KW-1185">Reference proteome</keyword>
<dbReference type="Pfam" id="PF00501">
    <property type="entry name" value="AMP-binding"/>
    <property type="match status" value="1"/>
</dbReference>
<evidence type="ECO:0000256" key="6">
    <source>
        <dbReference type="ARBA" id="ARBA00042755"/>
    </source>
</evidence>
<feature type="domain" description="EH" evidence="11">
    <location>
        <begin position="996"/>
        <end position="1085"/>
    </location>
</feature>
<reference evidence="13 14" key="1">
    <citation type="submission" date="2020-04" db="EMBL/GenBank/DDBJ databases">
        <authorList>
            <person name="Alioto T."/>
            <person name="Alioto T."/>
            <person name="Gomez Garrido J."/>
        </authorList>
    </citation>
    <scope>NUCLEOTIDE SEQUENCE [LARGE SCALE GENOMIC DNA]</scope>
</reference>
<evidence type="ECO:0000256" key="2">
    <source>
        <dbReference type="ARBA" id="ARBA00013275"/>
    </source>
</evidence>
<accession>A0A8S1C6T0</accession>
<dbReference type="Pfam" id="PF00018">
    <property type="entry name" value="SH3_1"/>
    <property type="match status" value="2"/>
</dbReference>
<feature type="region of interest" description="Disordered" evidence="9">
    <location>
        <begin position="1799"/>
        <end position="1821"/>
    </location>
</feature>
<feature type="region of interest" description="Disordered" evidence="9">
    <location>
        <begin position="1092"/>
        <end position="1138"/>
    </location>
</feature>
<feature type="region of interest" description="Disordered" evidence="9">
    <location>
        <begin position="1848"/>
        <end position="1881"/>
    </location>
</feature>
<dbReference type="PROSITE" id="PS50031">
    <property type="entry name" value="EH"/>
    <property type="match status" value="2"/>
</dbReference>
<dbReference type="InterPro" id="IPR045851">
    <property type="entry name" value="AMP-bd_C_sf"/>
</dbReference>
<dbReference type="Gene3D" id="2.30.30.40">
    <property type="entry name" value="SH3 Domains"/>
    <property type="match status" value="5"/>
</dbReference>
<evidence type="ECO:0000256" key="5">
    <source>
        <dbReference type="ARBA" id="ARBA00040004"/>
    </source>
</evidence>
<evidence type="ECO:0000256" key="8">
    <source>
        <dbReference type="PROSITE-ProRule" id="PRU00192"/>
    </source>
</evidence>
<dbReference type="EC" id="6.2.1.1" evidence="2"/>
<dbReference type="Gene3D" id="1.10.238.10">
    <property type="entry name" value="EF-hand"/>
    <property type="match status" value="2"/>
</dbReference>
<dbReference type="InterPro" id="IPR018247">
    <property type="entry name" value="EF_Hand_1_Ca_BS"/>
</dbReference>